<reference evidence="2" key="1">
    <citation type="submission" date="2023-06" db="EMBL/GenBank/DDBJ databases">
        <title>Robiginitalea aurantiacus sp. nov. and Algoriphagus sediminis sp. nov., isolated from coastal sediment.</title>
        <authorList>
            <person name="Zhou Z.Y."/>
            <person name="An J."/>
            <person name="Jia Y.W."/>
            <person name="Du Z.J."/>
        </authorList>
    </citation>
    <scope>NUCLEOTIDE SEQUENCE</scope>
    <source>
        <strain evidence="2">C2-7</strain>
    </source>
</reference>
<proteinExistence type="predicted"/>
<feature type="chain" id="PRO_5045958982" evidence="1">
    <location>
        <begin position="21"/>
        <end position="104"/>
    </location>
</feature>
<keyword evidence="1" id="KW-0732">Signal</keyword>
<name>A0ABT7YHC1_9BACT</name>
<sequence length="104" mass="10814">MKKLTLTFLTLTICLGIALAQNSKKDQKIIEDTAEAKAEFLEADPDMASIFSSSYCYIILPNVGKGGLGVGAASGNGVAYEKGSMIGFASMKQLSIGFQAGGQA</sequence>
<organism evidence="2 3">
    <name type="scientific">Algoriphagus sediminis</name>
    <dbReference type="NCBI Taxonomy" id="3057113"/>
    <lineage>
        <taxon>Bacteria</taxon>
        <taxon>Pseudomonadati</taxon>
        <taxon>Bacteroidota</taxon>
        <taxon>Cytophagia</taxon>
        <taxon>Cytophagales</taxon>
        <taxon>Cyclobacteriaceae</taxon>
        <taxon>Algoriphagus</taxon>
    </lineage>
</organism>
<gene>
    <name evidence="2" type="ORF">QVH07_17090</name>
</gene>
<dbReference type="EMBL" id="JAUEPH010000009">
    <property type="protein sequence ID" value="MDN3205873.1"/>
    <property type="molecule type" value="Genomic_DNA"/>
</dbReference>
<evidence type="ECO:0000313" key="2">
    <source>
        <dbReference type="EMBL" id="MDN3205873.1"/>
    </source>
</evidence>
<keyword evidence="3" id="KW-1185">Reference proteome</keyword>
<evidence type="ECO:0000313" key="3">
    <source>
        <dbReference type="Proteomes" id="UP001171916"/>
    </source>
</evidence>
<feature type="signal peptide" evidence="1">
    <location>
        <begin position="1"/>
        <end position="20"/>
    </location>
</feature>
<evidence type="ECO:0000256" key="1">
    <source>
        <dbReference type="SAM" id="SignalP"/>
    </source>
</evidence>
<protein>
    <submittedName>
        <fullName evidence="2">Uncharacterized protein</fullName>
    </submittedName>
</protein>
<dbReference type="RefSeq" id="WP_290002859.1">
    <property type="nucleotide sequence ID" value="NZ_JAUEPH010000009.1"/>
</dbReference>
<comment type="caution">
    <text evidence="2">The sequence shown here is derived from an EMBL/GenBank/DDBJ whole genome shotgun (WGS) entry which is preliminary data.</text>
</comment>
<dbReference type="Proteomes" id="UP001171916">
    <property type="component" value="Unassembled WGS sequence"/>
</dbReference>
<accession>A0ABT7YHC1</accession>